<evidence type="ECO:0000256" key="1">
    <source>
        <dbReference type="SAM" id="Coils"/>
    </source>
</evidence>
<keyword evidence="3" id="KW-1185">Reference proteome</keyword>
<keyword evidence="1" id="KW-0175">Coiled coil</keyword>
<protein>
    <submittedName>
        <fullName evidence="2">Uncharacterized protein</fullName>
    </submittedName>
</protein>
<dbReference type="Proteomes" id="UP001139103">
    <property type="component" value="Unassembled WGS sequence"/>
</dbReference>
<reference evidence="2" key="1">
    <citation type="submission" date="2021-11" db="EMBL/GenBank/DDBJ databases">
        <title>Genome sequence.</title>
        <authorList>
            <person name="Sun Q."/>
        </authorList>
    </citation>
    <scope>NUCLEOTIDE SEQUENCE</scope>
    <source>
        <strain evidence="2">JC732</strain>
    </source>
</reference>
<name>A0A9X1MKK5_9BACT</name>
<evidence type="ECO:0000313" key="2">
    <source>
        <dbReference type="EMBL" id="MCC9627199.1"/>
    </source>
</evidence>
<gene>
    <name evidence="2" type="ORF">LOC68_02150</name>
</gene>
<sequence length="504" mass="56222">MMIWVGLSVAFDCQGAEPGESETAAKELQLKTPTIPNHLEGAVRDLNAQFSEGIDPDKNAVVYLVRLLGDDIFDAGLRDDSLAMLGIESIGNGSPRFAYFEQYVTSVVPKDASKRQDLLKQLTLEFQSANGAVWKSADYPALAQYFAANEAALDELVRISKFPSYYAPILTAENPPTLLGASYAIERRIPYLGQCLSIRASQRMGDGNFAGAVSDLIAVHQLANQLAEGSPLDVSLAKAHWVDSYAFQAEYAILASGMLTADQAKEYQKELQNVSSMAPSQTAADIGERLILRQEIESLKEHDAAFYAFFDWAPASHAEQMKALRAANIDWDLALQRANEVQDETVETLLISDAKRQAEEIDRLNSEVDEWRKRNDADETTLLEALEVDRDQGSRWIGEAVALALRTNIWQRLCTDRRGHVRRDFISVGLALEEYHRRRGYYPAALADLSPEILPSIPNDSHSQKPFTYMRNDDQHVELISWGTNRENDAGRLLQDDLILKLGR</sequence>
<dbReference type="EMBL" id="JAJKFT010000002">
    <property type="protein sequence ID" value="MCC9627199.1"/>
    <property type="molecule type" value="Genomic_DNA"/>
</dbReference>
<dbReference type="RefSeq" id="WP_230215140.1">
    <property type="nucleotide sequence ID" value="NZ_JAJKFT010000002.1"/>
</dbReference>
<evidence type="ECO:0000313" key="3">
    <source>
        <dbReference type="Proteomes" id="UP001139103"/>
    </source>
</evidence>
<proteinExistence type="predicted"/>
<accession>A0A9X1MKK5</accession>
<dbReference type="AlphaFoldDB" id="A0A9X1MKK5"/>
<comment type="caution">
    <text evidence="2">The sequence shown here is derived from an EMBL/GenBank/DDBJ whole genome shotgun (WGS) entry which is preliminary data.</text>
</comment>
<feature type="coiled-coil region" evidence="1">
    <location>
        <begin position="354"/>
        <end position="381"/>
    </location>
</feature>
<organism evidence="2 3">
    <name type="scientific">Blastopirellula sediminis</name>
    <dbReference type="NCBI Taxonomy" id="2894196"/>
    <lineage>
        <taxon>Bacteria</taxon>
        <taxon>Pseudomonadati</taxon>
        <taxon>Planctomycetota</taxon>
        <taxon>Planctomycetia</taxon>
        <taxon>Pirellulales</taxon>
        <taxon>Pirellulaceae</taxon>
        <taxon>Blastopirellula</taxon>
    </lineage>
</organism>